<evidence type="ECO:0000313" key="3">
    <source>
        <dbReference type="EMBL" id="MBH3437588.1"/>
    </source>
</evidence>
<dbReference type="InterPro" id="IPR010710">
    <property type="entry name" value="DUF1289"/>
</dbReference>
<dbReference type="PANTHER" id="PTHR35175:SF2">
    <property type="entry name" value="DUF1289 DOMAIN-CONTAINING PROTEIN"/>
    <property type="match status" value="1"/>
</dbReference>
<protein>
    <submittedName>
        <fullName evidence="2">DUF1289 domain-containing protein</fullName>
    </submittedName>
    <submittedName>
        <fullName evidence="4">Fe-S oxidoreductase</fullName>
    </submittedName>
</protein>
<dbReference type="EMBL" id="UAUF01000011">
    <property type="protein sequence ID" value="SPZ06411.1"/>
    <property type="molecule type" value="Genomic_DNA"/>
</dbReference>
<feature type="compositionally biased region" description="Basic and acidic residues" evidence="1">
    <location>
        <begin position="33"/>
        <end position="48"/>
    </location>
</feature>
<keyword evidence="6" id="KW-1185">Reference proteome</keyword>
<evidence type="ECO:0000313" key="4">
    <source>
        <dbReference type="EMBL" id="SPZ06411.1"/>
    </source>
</evidence>
<name>A0A2X2CI34_PSELU</name>
<dbReference type="Proteomes" id="UP000638986">
    <property type="component" value="Unassembled WGS sequence"/>
</dbReference>
<evidence type="ECO:0000313" key="5">
    <source>
        <dbReference type="Proteomes" id="UP000250443"/>
    </source>
</evidence>
<evidence type="ECO:0000313" key="2">
    <source>
        <dbReference type="EMBL" id="MBF8643611.1"/>
    </source>
</evidence>
<dbReference type="GeneID" id="300267529"/>
<evidence type="ECO:0000313" key="6">
    <source>
        <dbReference type="Proteomes" id="UP000626180"/>
    </source>
</evidence>
<dbReference type="AlphaFoldDB" id="A0A2X2CI34"/>
<dbReference type="Proteomes" id="UP000626180">
    <property type="component" value="Unassembled WGS sequence"/>
</dbReference>
<gene>
    <name evidence="3" type="ORF">I5Q09_02675</name>
    <name evidence="2" type="ORF">IRZ65_23395</name>
    <name evidence="4" type="ORF">NCTC11842_02284</name>
</gene>
<dbReference type="Proteomes" id="UP000250443">
    <property type="component" value="Unassembled WGS sequence"/>
</dbReference>
<dbReference type="EMBL" id="JADMCD010000019">
    <property type="protein sequence ID" value="MBF8643611.1"/>
    <property type="molecule type" value="Genomic_DNA"/>
</dbReference>
<proteinExistence type="predicted"/>
<evidence type="ECO:0000256" key="1">
    <source>
        <dbReference type="SAM" id="MobiDB-lite"/>
    </source>
</evidence>
<feature type="region of interest" description="Disordered" evidence="1">
    <location>
        <begin position="33"/>
        <end position="57"/>
    </location>
</feature>
<reference evidence="3 7" key="3">
    <citation type="submission" date="2020-11" db="EMBL/GenBank/DDBJ databases">
        <title>Enhanced detection system for hospital associated transmission using whole genome sequencing surveillance.</title>
        <authorList>
            <person name="Harrison L.H."/>
            <person name="Van Tyne D."/>
            <person name="Marsh J.W."/>
            <person name="Griffith M.P."/>
            <person name="Snyder D.J."/>
            <person name="Cooper V.S."/>
            <person name="Mustapha M."/>
        </authorList>
    </citation>
    <scope>NUCLEOTIDE SEQUENCE [LARGE SCALE GENOMIC DNA]</scope>
    <source>
        <strain evidence="3 7">PSB00013</strain>
    </source>
</reference>
<accession>A0A2X2CI34</accession>
<dbReference type="EMBL" id="JADTXM010000001">
    <property type="protein sequence ID" value="MBH3437588.1"/>
    <property type="molecule type" value="Genomic_DNA"/>
</dbReference>
<dbReference type="RefSeq" id="WP_010798440.1">
    <property type="nucleotide sequence ID" value="NZ_CP044086.1"/>
</dbReference>
<evidence type="ECO:0000313" key="7">
    <source>
        <dbReference type="Proteomes" id="UP000638986"/>
    </source>
</evidence>
<reference evidence="2 6" key="2">
    <citation type="submission" date="2020-10" db="EMBL/GenBank/DDBJ databases">
        <title>Genome sequences of Pseudomonas isolates.</title>
        <authorList>
            <person name="Wessels L."/>
            <person name="Reich F."/>
            <person name="Hammerl J."/>
        </authorList>
    </citation>
    <scope>NUCLEOTIDE SEQUENCE [LARGE SCALE GENOMIC DNA]</scope>
    <source>
        <strain evidence="2 6">20-MO00624-0</strain>
    </source>
</reference>
<sequence>MGKVESPCVSQCKLKDEVCQGCGRSRDEIKGWKSMKDKERKDVVEKASKRLKKLKKK</sequence>
<reference evidence="4 5" key="1">
    <citation type="submission" date="2018-06" db="EMBL/GenBank/DDBJ databases">
        <authorList>
            <consortium name="Pathogen Informatics"/>
            <person name="Doyle S."/>
        </authorList>
    </citation>
    <scope>NUCLEOTIDE SEQUENCE [LARGE SCALE GENOMIC DNA]</scope>
    <source>
        <strain evidence="4 5">NCTC11842</strain>
    </source>
</reference>
<dbReference type="PANTHER" id="PTHR35175">
    <property type="entry name" value="DUF1289 DOMAIN-CONTAINING PROTEIN"/>
    <property type="match status" value="1"/>
</dbReference>
<dbReference type="Pfam" id="PF06945">
    <property type="entry name" value="DUF1289"/>
    <property type="match status" value="1"/>
</dbReference>
<organism evidence="4 5">
    <name type="scientific">Pseudomonas luteola</name>
    <dbReference type="NCBI Taxonomy" id="47886"/>
    <lineage>
        <taxon>Bacteria</taxon>
        <taxon>Pseudomonadati</taxon>
        <taxon>Pseudomonadota</taxon>
        <taxon>Gammaproteobacteria</taxon>
        <taxon>Pseudomonadales</taxon>
        <taxon>Pseudomonadaceae</taxon>
        <taxon>Pseudomonas</taxon>
    </lineage>
</organism>